<name>A0A835UMS3_VANPL</name>
<protein>
    <submittedName>
        <fullName evidence="1">Uncharacterized protein</fullName>
    </submittedName>
</protein>
<dbReference type="Proteomes" id="UP000639772">
    <property type="component" value="Chromosome 9"/>
</dbReference>
<gene>
    <name evidence="2" type="ORF">HPP92_018379</name>
    <name evidence="1" type="ORF">HPP92_018987</name>
</gene>
<dbReference type="Proteomes" id="UP000636800">
    <property type="component" value="Unassembled WGS sequence"/>
</dbReference>
<evidence type="ECO:0000313" key="3">
    <source>
        <dbReference type="Proteomes" id="UP000636800"/>
    </source>
</evidence>
<keyword evidence="3" id="KW-1185">Reference proteome</keyword>
<evidence type="ECO:0000313" key="2">
    <source>
        <dbReference type="EMBL" id="KAG0469051.1"/>
    </source>
</evidence>
<dbReference type="EMBL" id="JADCNL010000009">
    <property type="protein sequence ID" value="KAG0467407.1"/>
    <property type="molecule type" value="Genomic_DNA"/>
</dbReference>
<proteinExistence type="predicted"/>
<evidence type="ECO:0000313" key="1">
    <source>
        <dbReference type="EMBL" id="KAG0467407.1"/>
    </source>
</evidence>
<dbReference type="AlphaFoldDB" id="A0A835UMS3"/>
<reference evidence="3 4" key="1">
    <citation type="journal article" date="2020" name="Nat. Food">
        <title>A phased Vanilla planifolia genome enables genetic improvement of flavour and production.</title>
        <authorList>
            <person name="Hasing T."/>
            <person name="Tang H."/>
            <person name="Brym M."/>
            <person name="Khazi F."/>
            <person name="Huang T."/>
            <person name="Chambers A.H."/>
        </authorList>
    </citation>
    <scope>NUCLEOTIDE SEQUENCE [LARGE SCALE GENOMIC DNA]</scope>
    <source>
        <tissue evidence="1">Leaf</tissue>
    </source>
</reference>
<accession>A0A835UMS3</accession>
<evidence type="ECO:0000313" key="4">
    <source>
        <dbReference type="Proteomes" id="UP000639772"/>
    </source>
</evidence>
<sequence length="64" mass="7336">MAAASKCLQIYKERRKWFKLTNQSPKEQPNKQTKAEKATATGYWSSHNVAESILLSYFVSRTAL</sequence>
<comment type="caution">
    <text evidence="1">The sequence shown here is derived from an EMBL/GenBank/DDBJ whole genome shotgun (WGS) entry which is preliminary data.</text>
</comment>
<organism evidence="1 3">
    <name type="scientific">Vanilla planifolia</name>
    <name type="common">Vanilla</name>
    <dbReference type="NCBI Taxonomy" id="51239"/>
    <lineage>
        <taxon>Eukaryota</taxon>
        <taxon>Viridiplantae</taxon>
        <taxon>Streptophyta</taxon>
        <taxon>Embryophyta</taxon>
        <taxon>Tracheophyta</taxon>
        <taxon>Spermatophyta</taxon>
        <taxon>Magnoliopsida</taxon>
        <taxon>Liliopsida</taxon>
        <taxon>Asparagales</taxon>
        <taxon>Orchidaceae</taxon>
        <taxon>Vanilloideae</taxon>
        <taxon>Vanilleae</taxon>
        <taxon>Vanilla</taxon>
    </lineage>
</organism>
<dbReference type="EMBL" id="JADCNM010000009">
    <property type="protein sequence ID" value="KAG0469051.1"/>
    <property type="molecule type" value="Genomic_DNA"/>
</dbReference>